<proteinExistence type="predicted"/>
<name>A0ABW8T744_9CLOT</name>
<feature type="signal peptide" evidence="2">
    <location>
        <begin position="1"/>
        <end position="22"/>
    </location>
</feature>
<feature type="chain" id="PRO_5045341611" evidence="2">
    <location>
        <begin position="23"/>
        <end position="116"/>
    </location>
</feature>
<dbReference type="RefSeq" id="WP_406770413.1">
    <property type="nucleotide sequence ID" value="NZ_JBJHZZ010000011.1"/>
</dbReference>
<evidence type="ECO:0000256" key="2">
    <source>
        <dbReference type="SAM" id="SignalP"/>
    </source>
</evidence>
<protein>
    <submittedName>
        <fullName evidence="3">Uncharacterized protein</fullName>
    </submittedName>
</protein>
<evidence type="ECO:0000256" key="1">
    <source>
        <dbReference type="SAM" id="MobiDB-lite"/>
    </source>
</evidence>
<accession>A0ABW8T744</accession>
<evidence type="ECO:0000313" key="4">
    <source>
        <dbReference type="Proteomes" id="UP001623591"/>
    </source>
</evidence>
<organism evidence="3 4">
    <name type="scientific">Candidatus Clostridium stratigraminis</name>
    <dbReference type="NCBI Taxonomy" id="3381661"/>
    <lineage>
        <taxon>Bacteria</taxon>
        <taxon>Bacillati</taxon>
        <taxon>Bacillota</taxon>
        <taxon>Clostridia</taxon>
        <taxon>Eubacteriales</taxon>
        <taxon>Clostridiaceae</taxon>
        <taxon>Clostridium</taxon>
    </lineage>
</organism>
<sequence>MGNKRKLAAASFIAGAATALYASKQMKKNTSPLSATENHKAKTQNNSPTTAESNNFFIKAPNIGAANTAAAESKTQSYNNLYFENIPNSESIFNTFTEKSENNSVLLNTALKIDSR</sequence>
<reference evidence="3 4" key="1">
    <citation type="submission" date="2024-11" db="EMBL/GenBank/DDBJ databases">
        <authorList>
            <person name="Heng Y.C."/>
            <person name="Lim A.C.H."/>
            <person name="Lee J.K.Y."/>
            <person name="Kittelmann S."/>
        </authorList>
    </citation>
    <scope>NUCLEOTIDE SEQUENCE [LARGE SCALE GENOMIC DNA]</scope>
    <source>
        <strain evidence="3 4">WILCCON 0185</strain>
    </source>
</reference>
<feature type="region of interest" description="Disordered" evidence="1">
    <location>
        <begin position="27"/>
        <end position="55"/>
    </location>
</feature>
<keyword evidence="4" id="KW-1185">Reference proteome</keyword>
<keyword evidence="2" id="KW-0732">Signal</keyword>
<dbReference type="EMBL" id="JBJHZZ010000011">
    <property type="protein sequence ID" value="MFL0247982.1"/>
    <property type="molecule type" value="Genomic_DNA"/>
</dbReference>
<dbReference type="Proteomes" id="UP001623591">
    <property type="component" value="Unassembled WGS sequence"/>
</dbReference>
<gene>
    <name evidence="3" type="ORF">ACJDUG_13490</name>
</gene>
<feature type="compositionally biased region" description="Polar residues" evidence="1">
    <location>
        <begin position="43"/>
        <end position="55"/>
    </location>
</feature>
<evidence type="ECO:0000313" key="3">
    <source>
        <dbReference type="EMBL" id="MFL0247982.1"/>
    </source>
</evidence>
<comment type="caution">
    <text evidence="3">The sequence shown here is derived from an EMBL/GenBank/DDBJ whole genome shotgun (WGS) entry which is preliminary data.</text>
</comment>